<dbReference type="PANTHER" id="PTHR33121">
    <property type="entry name" value="CYCLIC DI-GMP PHOSPHODIESTERASE PDEF"/>
    <property type="match status" value="1"/>
</dbReference>
<dbReference type="Gene3D" id="3.30.70.270">
    <property type="match status" value="1"/>
</dbReference>
<evidence type="ECO:0000313" key="2">
    <source>
        <dbReference type="EMBL" id="MEM5947519.1"/>
    </source>
</evidence>
<reference evidence="2 3" key="1">
    <citation type="submission" date="2024-03" db="EMBL/GenBank/DDBJ databases">
        <title>Ignisphaera cupida sp. nov., a hyperthermophilic hydrolytic archaeon from a hot spring of Kamchatka, and proposal of Ignisphaeraceae fam. nov.</title>
        <authorList>
            <person name="Podosokorskaya O.A."/>
            <person name="Elcheninov A.G."/>
            <person name="Maltseva A.I."/>
            <person name="Zayulina K.S."/>
            <person name="Novikov A."/>
            <person name="Merkel A.Y."/>
        </authorList>
    </citation>
    <scope>NUCLEOTIDE SEQUENCE [LARGE SCALE GENOMIC DNA]</scope>
    <source>
        <strain evidence="2 3">38H-sp</strain>
    </source>
</reference>
<accession>A0ABU9UAJ8</accession>
<dbReference type="SUPFAM" id="SSF141868">
    <property type="entry name" value="EAL domain-like"/>
    <property type="match status" value="1"/>
</dbReference>
<dbReference type="InterPro" id="IPR043128">
    <property type="entry name" value="Rev_trsase/Diguanyl_cyclase"/>
</dbReference>
<dbReference type="InterPro" id="IPR001633">
    <property type="entry name" value="EAL_dom"/>
</dbReference>
<keyword evidence="2" id="KW-0378">Hydrolase</keyword>
<feature type="domain" description="EAL" evidence="1">
    <location>
        <begin position="219"/>
        <end position="474"/>
    </location>
</feature>
<dbReference type="RefSeq" id="WP_420068967.1">
    <property type="nucleotide sequence ID" value="NZ_JBCHKQ010000001.1"/>
</dbReference>
<dbReference type="InterPro" id="IPR050706">
    <property type="entry name" value="Cyclic-di-GMP_PDE-like"/>
</dbReference>
<dbReference type="PROSITE" id="PS50883">
    <property type="entry name" value="EAL"/>
    <property type="match status" value="1"/>
</dbReference>
<dbReference type="CDD" id="cd01948">
    <property type="entry name" value="EAL"/>
    <property type="match status" value="1"/>
</dbReference>
<evidence type="ECO:0000259" key="1">
    <source>
        <dbReference type="PROSITE" id="PS50883"/>
    </source>
</evidence>
<dbReference type="PANTHER" id="PTHR33121:SF70">
    <property type="entry name" value="SIGNALING PROTEIN YKOW"/>
    <property type="match status" value="1"/>
</dbReference>
<dbReference type="InterPro" id="IPR035919">
    <property type="entry name" value="EAL_sf"/>
</dbReference>
<gene>
    <name evidence="2" type="ORF">WKV44_03075</name>
</gene>
<proteinExistence type="predicted"/>
<dbReference type="SMART" id="SM00267">
    <property type="entry name" value="GGDEF"/>
    <property type="match status" value="1"/>
</dbReference>
<dbReference type="Proteomes" id="UP001466331">
    <property type="component" value="Unassembled WGS sequence"/>
</dbReference>
<dbReference type="Pfam" id="PF00563">
    <property type="entry name" value="EAL"/>
    <property type="match status" value="1"/>
</dbReference>
<sequence length="482" mass="54992">MKLSELESIFKEYGLPDDISKKVLSAFLKANELRKEYEEKLDHYKEMERLINLNPDTGLPVRRYLEKKFSDLKAASDSRGKKLALFLIRLDDKYARIQNNRDRSRVLLFKTAHRILRVTGGGLYQGDRLDEFFLARHVSDAQEAIKIANEIVEEVSMPQEPPASDVQFGCYISIVIYPDHGNTFPLLIEFLAMAMADIYSSARRVLLYEDEIGRKHLEEDLILDQVKQVISNGFEEFDMYYQPIVDASYHITGCEALIRWNSAAFGNVNPARFIPLVEQTGDITVIGQWTLYQACKQLKRWHDDGYSDLFVSVNLSPPQFKLHDLTFRVAGILKSLAIDGRFLKLEVTEGVLMENPEEAIAKMQELKSLGIKFSIDDFGTGYSSLAYIQRFPFDTVKIDRSFLENLEVDLSQQSIVRAVIGIARSLNLVSLAEGVESRGQLDFLINEGCQLFQGFYFSKPVSSEKFELLLKKGFSHLKDSGN</sequence>
<dbReference type="EC" id="3.1.4.52" evidence="2"/>
<dbReference type="SMART" id="SM00052">
    <property type="entry name" value="EAL"/>
    <property type="match status" value="1"/>
</dbReference>
<evidence type="ECO:0000313" key="3">
    <source>
        <dbReference type="Proteomes" id="UP001466331"/>
    </source>
</evidence>
<dbReference type="SUPFAM" id="SSF55073">
    <property type="entry name" value="Nucleotide cyclase"/>
    <property type="match status" value="1"/>
</dbReference>
<dbReference type="InterPro" id="IPR029787">
    <property type="entry name" value="Nucleotide_cyclase"/>
</dbReference>
<organism evidence="2 3">
    <name type="scientific">Rarispira pelagica</name>
    <dbReference type="NCBI Taxonomy" id="3141764"/>
    <lineage>
        <taxon>Bacteria</taxon>
        <taxon>Pseudomonadati</taxon>
        <taxon>Spirochaetota</taxon>
        <taxon>Spirochaetia</taxon>
        <taxon>Winmispirales</taxon>
        <taxon>Winmispiraceae</taxon>
        <taxon>Rarispira</taxon>
    </lineage>
</organism>
<dbReference type="EMBL" id="JBCHKQ010000001">
    <property type="protein sequence ID" value="MEM5947519.1"/>
    <property type="molecule type" value="Genomic_DNA"/>
</dbReference>
<protein>
    <submittedName>
        <fullName evidence="2">GGDEF domain-containing phosphodiesterase</fullName>
        <ecNumber evidence="2">3.1.4.52</ecNumber>
    </submittedName>
</protein>
<comment type="caution">
    <text evidence="2">The sequence shown here is derived from an EMBL/GenBank/DDBJ whole genome shotgun (WGS) entry which is preliminary data.</text>
</comment>
<dbReference type="GO" id="GO:0071111">
    <property type="term" value="F:cyclic-guanylate-specific phosphodiesterase activity"/>
    <property type="evidence" value="ECO:0007669"/>
    <property type="project" value="UniProtKB-EC"/>
</dbReference>
<name>A0ABU9UAJ8_9SPIR</name>
<dbReference type="Gene3D" id="3.20.20.450">
    <property type="entry name" value="EAL domain"/>
    <property type="match status" value="1"/>
</dbReference>
<dbReference type="InterPro" id="IPR000160">
    <property type="entry name" value="GGDEF_dom"/>
</dbReference>
<keyword evidence="3" id="KW-1185">Reference proteome</keyword>